<keyword evidence="2" id="KW-1185">Reference proteome</keyword>
<reference evidence="3" key="1">
    <citation type="submission" date="2022-11" db="UniProtKB">
        <authorList>
            <consortium name="WormBaseParasite"/>
        </authorList>
    </citation>
    <scope>IDENTIFICATION</scope>
</reference>
<name>A0A915JTU1_ROMCU</name>
<organism evidence="2 3">
    <name type="scientific">Romanomermis culicivorax</name>
    <name type="common">Nematode worm</name>
    <dbReference type="NCBI Taxonomy" id="13658"/>
    <lineage>
        <taxon>Eukaryota</taxon>
        <taxon>Metazoa</taxon>
        <taxon>Ecdysozoa</taxon>
        <taxon>Nematoda</taxon>
        <taxon>Enoplea</taxon>
        <taxon>Dorylaimia</taxon>
        <taxon>Mermithida</taxon>
        <taxon>Mermithoidea</taxon>
        <taxon>Mermithidae</taxon>
        <taxon>Romanomermis</taxon>
    </lineage>
</organism>
<accession>A0A915JTU1</accession>
<evidence type="ECO:0000256" key="1">
    <source>
        <dbReference type="SAM" id="MobiDB-lite"/>
    </source>
</evidence>
<evidence type="ECO:0000313" key="3">
    <source>
        <dbReference type="WBParaSite" id="nRc.2.0.1.t29518-RA"/>
    </source>
</evidence>
<proteinExistence type="predicted"/>
<feature type="region of interest" description="Disordered" evidence="1">
    <location>
        <begin position="64"/>
        <end position="95"/>
    </location>
</feature>
<sequence>MRRLSTMNYRQNLPIVHPNGPIIAAPGRYVYRLMQVPESGEASCCSIGRDDGADLQSRLLAIDQKSSSLSSSPEISTEIRSSKVNGQLKGREGAI</sequence>
<protein>
    <submittedName>
        <fullName evidence="3">Uncharacterized protein</fullName>
    </submittedName>
</protein>
<feature type="compositionally biased region" description="Polar residues" evidence="1">
    <location>
        <begin position="73"/>
        <end position="85"/>
    </location>
</feature>
<dbReference type="Proteomes" id="UP000887565">
    <property type="component" value="Unplaced"/>
</dbReference>
<dbReference type="AlphaFoldDB" id="A0A915JTU1"/>
<evidence type="ECO:0000313" key="2">
    <source>
        <dbReference type="Proteomes" id="UP000887565"/>
    </source>
</evidence>
<dbReference type="WBParaSite" id="nRc.2.0.1.t29518-RA">
    <property type="protein sequence ID" value="nRc.2.0.1.t29518-RA"/>
    <property type="gene ID" value="nRc.2.0.1.g29518"/>
</dbReference>